<evidence type="ECO:0000256" key="4">
    <source>
        <dbReference type="ARBA" id="ARBA00023239"/>
    </source>
</evidence>
<feature type="binding site" evidence="6">
    <location>
        <position position="143"/>
    </location>
    <ligand>
        <name>Mn(2+)</name>
        <dbReference type="ChEBI" id="CHEBI:29035"/>
    </ligand>
</feature>
<dbReference type="EC" id="4.2.1.70" evidence="6"/>
<comment type="catalytic activity">
    <reaction evidence="6">
        <text>D-ribose 5-phosphate + uracil = psi-UMP + H2O</text>
        <dbReference type="Rhea" id="RHEA:18337"/>
        <dbReference type="ChEBI" id="CHEBI:15377"/>
        <dbReference type="ChEBI" id="CHEBI:17568"/>
        <dbReference type="ChEBI" id="CHEBI:58380"/>
        <dbReference type="ChEBI" id="CHEBI:78346"/>
        <dbReference type="EC" id="4.2.1.70"/>
    </reaction>
</comment>
<keyword evidence="5 6" id="KW-0326">Glycosidase</keyword>
<gene>
    <name evidence="6" type="primary">psuG</name>
    <name evidence="7" type="ORF">DEJ51_07830</name>
</gene>
<sequence length="310" mass="31895">MSQRRASEIPVLSAEVREALARGKPVVALESTIIAHGLPRPRNLAVGLELEALVRAEGAVPATIAVVDGVAYAGLDKAQLELVAGGEGVRKLGHRDLAPALATGATGATTVSATAFLAARAGLRVFATGGLGGVHREWAQTQDESADLSLLARTRITVVCAGVKSILDVPGTLQRLETLGVAVLGYGTDRFPGFYLADSGEPVDWSVRGPEEVAAVMAAQDALGGADSALLVANPVAREEQLDPELHDRVLAEALAECRERGITGQAVTPFLLGFLARATGGASLEANLAAVRGNVRLGARIAGAWAARA</sequence>
<organism evidence="7 8">
    <name type="scientific">Streptomyces venezuelae</name>
    <dbReference type="NCBI Taxonomy" id="54571"/>
    <lineage>
        <taxon>Bacteria</taxon>
        <taxon>Bacillati</taxon>
        <taxon>Actinomycetota</taxon>
        <taxon>Actinomycetes</taxon>
        <taxon>Kitasatosporales</taxon>
        <taxon>Streptomycetaceae</taxon>
        <taxon>Streptomyces</taxon>
    </lineage>
</organism>
<dbReference type="InterPro" id="IPR022830">
    <property type="entry name" value="Indigdn_synthA-like"/>
</dbReference>
<feature type="active site" description="Proton donor" evidence="6">
    <location>
        <position position="30"/>
    </location>
</feature>
<evidence type="ECO:0000256" key="2">
    <source>
        <dbReference type="ARBA" id="ARBA00022801"/>
    </source>
</evidence>
<dbReference type="Pfam" id="PF04227">
    <property type="entry name" value="Indigoidine_A"/>
    <property type="match status" value="1"/>
</dbReference>
<keyword evidence="1 6" id="KW-0479">Metal-binding</keyword>
<name>A0A5P2DHE5_STRVZ</name>
<dbReference type="GO" id="GO:0004730">
    <property type="term" value="F:pseudouridylate synthase activity"/>
    <property type="evidence" value="ECO:0007669"/>
    <property type="project" value="UniProtKB-UniRule"/>
</dbReference>
<dbReference type="EMBL" id="CP029189">
    <property type="protein sequence ID" value="QES54163.1"/>
    <property type="molecule type" value="Genomic_DNA"/>
</dbReference>
<protein>
    <recommendedName>
        <fullName evidence="6">Pseudouridine-5'-phosphate glycosidase</fullName>
        <shortName evidence="6">PsiMP glycosidase</shortName>
        <ecNumber evidence="6">4.2.1.70</ecNumber>
    </recommendedName>
</protein>
<dbReference type="PANTHER" id="PTHR42909:SF1">
    <property type="entry name" value="CARBOHYDRATE KINASE PFKB DOMAIN-CONTAINING PROTEIN"/>
    <property type="match status" value="1"/>
</dbReference>
<keyword evidence="4 6" id="KW-0456">Lyase</keyword>
<feature type="binding site" evidence="6">
    <location>
        <position position="91"/>
    </location>
    <ligand>
        <name>substrate</name>
    </ligand>
</feature>
<dbReference type="GO" id="GO:0016798">
    <property type="term" value="F:hydrolase activity, acting on glycosyl bonds"/>
    <property type="evidence" value="ECO:0007669"/>
    <property type="project" value="UniProtKB-KW"/>
</dbReference>
<dbReference type="InterPro" id="IPR007342">
    <property type="entry name" value="PsuG"/>
</dbReference>
<reference evidence="7 8" key="1">
    <citation type="submission" date="2018-05" db="EMBL/GenBank/DDBJ databases">
        <title>Streptomyces venezuelae.</title>
        <authorList>
            <person name="Kim W."/>
            <person name="Lee N."/>
            <person name="Cho B.-K."/>
        </authorList>
    </citation>
    <scope>NUCLEOTIDE SEQUENCE [LARGE SCALE GENOMIC DNA]</scope>
    <source>
        <strain evidence="7 8">ATCC 21018</strain>
    </source>
</reference>
<evidence type="ECO:0000256" key="6">
    <source>
        <dbReference type="HAMAP-Rule" id="MF_01876"/>
    </source>
</evidence>
<keyword evidence="2 6" id="KW-0378">Hydrolase</keyword>
<dbReference type="GO" id="GO:0046113">
    <property type="term" value="P:nucleobase catabolic process"/>
    <property type="evidence" value="ECO:0007669"/>
    <property type="project" value="UniProtKB-UniRule"/>
</dbReference>
<feature type="binding site" evidence="6">
    <location>
        <position position="111"/>
    </location>
    <ligand>
        <name>substrate</name>
    </ligand>
</feature>
<evidence type="ECO:0000313" key="7">
    <source>
        <dbReference type="EMBL" id="QES54163.1"/>
    </source>
</evidence>
<evidence type="ECO:0000256" key="1">
    <source>
        <dbReference type="ARBA" id="ARBA00022723"/>
    </source>
</evidence>
<comment type="cofactor">
    <cofactor evidence="6">
        <name>Mn(2+)</name>
        <dbReference type="ChEBI" id="CHEBI:29035"/>
    </cofactor>
    <text evidence="6">Binds 1 Mn(2+) ion per subunit.</text>
</comment>
<dbReference type="GO" id="GO:0046872">
    <property type="term" value="F:metal ion binding"/>
    <property type="evidence" value="ECO:0007669"/>
    <property type="project" value="UniProtKB-KW"/>
</dbReference>
<feature type="active site" description="Nucleophile" evidence="6">
    <location>
        <position position="164"/>
    </location>
</feature>
<evidence type="ECO:0000256" key="5">
    <source>
        <dbReference type="ARBA" id="ARBA00023295"/>
    </source>
</evidence>
<dbReference type="OrthoDB" id="9805870at2"/>
<accession>A0A5P2DHE5</accession>
<comment type="subunit">
    <text evidence="6">Homotrimer.</text>
</comment>
<proteinExistence type="inferred from homology"/>
<dbReference type="AlphaFoldDB" id="A0A5P2DHE5"/>
<dbReference type="RefSeq" id="WP_150256938.1">
    <property type="nucleotide sequence ID" value="NZ_CP029189.1"/>
</dbReference>
<dbReference type="Proteomes" id="UP000324101">
    <property type="component" value="Chromosome"/>
</dbReference>
<comment type="function">
    <text evidence="6">Catalyzes the reversible cleavage of pseudouridine 5'-phosphate (PsiMP) to ribose 5-phosphate and uracil. Functions biologically in the cleavage direction, as part of a pseudouridine degradation pathway.</text>
</comment>
<dbReference type="HAMAP" id="MF_01876">
    <property type="entry name" value="PsiMP_glycosidase"/>
    <property type="match status" value="1"/>
</dbReference>
<evidence type="ECO:0000256" key="3">
    <source>
        <dbReference type="ARBA" id="ARBA00023211"/>
    </source>
</evidence>
<comment type="similarity">
    <text evidence="6">Belongs to the pseudouridine-5'-phosphate glycosidase family.</text>
</comment>
<dbReference type="Gene3D" id="3.40.1790.10">
    <property type="entry name" value="Indigoidine synthase domain"/>
    <property type="match status" value="1"/>
</dbReference>
<keyword evidence="3 6" id="KW-0464">Manganese</keyword>
<feature type="binding site" evidence="6">
    <location>
        <begin position="145"/>
        <end position="147"/>
    </location>
    <ligand>
        <name>substrate</name>
    </ligand>
</feature>
<evidence type="ECO:0000313" key="8">
    <source>
        <dbReference type="Proteomes" id="UP000324101"/>
    </source>
</evidence>
<dbReference type="GO" id="GO:0005737">
    <property type="term" value="C:cytoplasm"/>
    <property type="evidence" value="ECO:0007669"/>
    <property type="project" value="TreeGrafter"/>
</dbReference>
<dbReference type="SUPFAM" id="SSF110581">
    <property type="entry name" value="Indigoidine synthase A-like"/>
    <property type="match status" value="1"/>
</dbReference>
<dbReference type="PANTHER" id="PTHR42909">
    <property type="entry name" value="ZGC:136858"/>
    <property type="match status" value="1"/>
</dbReference>